<name>A0AAE3HD44_9FIRM</name>
<keyword evidence="6" id="KW-0464">Manganese</keyword>
<dbReference type="GO" id="GO:0010945">
    <property type="term" value="F:coenzyme A diphosphatase activity"/>
    <property type="evidence" value="ECO:0007669"/>
    <property type="project" value="InterPro"/>
</dbReference>
<dbReference type="AlphaFoldDB" id="A0AAE3HD44"/>
<dbReference type="GO" id="GO:0046872">
    <property type="term" value="F:metal ion binding"/>
    <property type="evidence" value="ECO:0007669"/>
    <property type="project" value="UniProtKB-KW"/>
</dbReference>
<dbReference type="PANTHER" id="PTHR12992:SF11">
    <property type="entry name" value="MITOCHONDRIAL COENZYME A DIPHOSPHATASE NUDT8"/>
    <property type="match status" value="1"/>
</dbReference>
<dbReference type="RefSeq" id="WP_257529113.1">
    <property type="nucleotide sequence ID" value="NZ_JANKAS010000001.1"/>
</dbReference>
<dbReference type="InterPro" id="IPR045121">
    <property type="entry name" value="CoAse"/>
</dbReference>
<organism evidence="8 9">
    <name type="scientific">Irregularibacter muris</name>
    <dbReference type="NCBI Taxonomy" id="1796619"/>
    <lineage>
        <taxon>Bacteria</taxon>
        <taxon>Bacillati</taxon>
        <taxon>Bacillota</taxon>
        <taxon>Clostridia</taxon>
        <taxon>Eubacteriales</taxon>
        <taxon>Eubacteriaceae</taxon>
        <taxon>Irregularibacter</taxon>
    </lineage>
</organism>
<evidence type="ECO:0000313" key="9">
    <source>
        <dbReference type="Proteomes" id="UP001205748"/>
    </source>
</evidence>
<dbReference type="PROSITE" id="PS00893">
    <property type="entry name" value="NUDIX_BOX"/>
    <property type="match status" value="1"/>
</dbReference>
<dbReference type="InterPro" id="IPR015797">
    <property type="entry name" value="NUDIX_hydrolase-like_dom_sf"/>
</dbReference>
<dbReference type="PANTHER" id="PTHR12992">
    <property type="entry name" value="NUDIX HYDROLASE"/>
    <property type="match status" value="1"/>
</dbReference>
<evidence type="ECO:0000256" key="5">
    <source>
        <dbReference type="ARBA" id="ARBA00022842"/>
    </source>
</evidence>
<dbReference type="Gene3D" id="3.90.79.10">
    <property type="entry name" value="Nucleoside Triphosphate Pyrophosphohydrolase"/>
    <property type="match status" value="1"/>
</dbReference>
<dbReference type="PROSITE" id="PS51462">
    <property type="entry name" value="NUDIX"/>
    <property type="match status" value="1"/>
</dbReference>
<evidence type="ECO:0000256" key="3">
    <source>
        <dbReference type="ARBA" id="ARBA00022723"/>
    </source>
</evidence>
<evidence type="ECO:0000256" key="6">
    <source>
        <dbReference type="ARBA" id="ARBA00023211"/>
    </source>
</evidence>
<dbReference type="InterPro" id="IPR020084">
    <property type="entry name" value="NUDIX_hydrolase_CS"/>
</dbReference>
<keyword evidence="4" id="KW-0378">Hydrolase</keyword>
<keyword evidence="5" id="KW-0460">Magnesium</keyword>
<comment type="cofactor">
    <cofactor evidence="1">
        <name>Mn(2+)</name>
        <dbReference type="ChEBI" id="CHEBI:29035"/>
    </cofactor>
</comment>
<evidence type="ECO:0000259" key="7">
    <source>
        <dbReference type="PROSITE" id="PS51462"/>
    </source>
</evidence>
<dbReference type="EMBL" id="JANKAS010000001">
    <property type="protein sequence ID" value="MCR1897701.1"/>
    <property type="molecule type" value="Genomic_DNA"/>
</dbReference>
<evidence type="ECO:0000256" key="2">
    <source>
        <dbReference type="ARBA" id="ARBA00001946"/>
    </source>
</evidence>
<gene>
    <name evidence="8" type="ORF">NSA47_01680</name>
</gene>
<protein>
    <submittedName>
        <fullName evidence="8">CoA pyrophosphatase</fullName>
    </submittedName>
</protein>
<dbReference type="CDD" id="cd03426">
    <property type="entry name" value="NUDIX_CoAse_Nudt7"/>
    <property type="match status" value="1"/>
</dbReference>
<dbReference type="SUPFAM" id="SSF55811">
    <property type="entry name" value="Nudix"/>
    <property type="match status" value="1"/>
</dbReference>
<dbReference type="Pfam" id="PF00293">
    <property type="entry name" value="NUDIX"/>
    <property type="match status" value="1"/>
</dbReference>
<evidence type="ECO:0000313" key="8">
    <source>
        <dbReference type="EMBL" id="MCR1897701.1"/>
    </source>
</evidence>
<dbReference type="InterPro" id="IPR000086">
    <property type="entry name" value="NUDIX_hydrolase_dom"/>
</dbReference>
<comment type="cofactor">
    <cofactor evidence="2">
        <name>Mg(2+)</name>
        <dbReference type="ChEBI" id="CHEBI:18420"/>
    </cofactor>
</comment>
<evidence type="ECO:0000256" key="4">
    <source>
        <dbReference type="ARBA" id="ARBA00022801"/>
    </source>
</evidence>
<dbReference type="Proteomes" id="UP001205748">
    <property type="component" value="Unassembled WGS sequence"/>
</dbReference>
<feature type="domain" description="Nudix hydrolase" evidence="7">
    <location>
        <begin position="21"/>
        <end position="159"/>
    </location>
</feature>
<proteinExistence type="predicted"/>
<comment type="caution">
    <text evidence="8">The sequence shown here is derived from an EMBL/GenBank/DDBJ whole genome shotgun (WGS) entry which is preliminary data.</text>
</comment>
<reference evidence="8" key="1">
    <citation type="submission" date="2022-07" db="EMBL/GenBank/DDBJ databases">
        <title>Enhanced cultured diversity of the mouse gut microbiota enables custom-made synthetic communities.</title>
        <authorList>
            <person name="Afrizal A."/>
        </authorList>
    </citation>
    <scope>NUCLEOTIDE SEQUENCE</scope>
    <source>
        <strain evidence="8">DSM 28593</strain>
    </source>
</reference>
<sequence length="204" mass="23824">MNMDKIRNRIKNASSSLDKQFKYFSILVPIIELKGEPHLIFEIRSHLLRRQPGEICFPGGKKEYDETFKEAAIRETMEELNISLDNIETIGQLSSVSTHYNNIIYPFVGVLHNIDLQSLQVNKAEVDKIFTVPLSFFMETPPLEHYIETSPHPLEDFPYHLLPNGEDYPWFRGKYSVYFYQYEGHVIWGLTAKTIKNLVDILQK</sequence>
<accession>A0AAE3HD44</accession>
<evidence type="ECO:0000256" key="1">
    <source>
        <dbReference type="ARBA" id="ARBA00001936"/>
    </source>
</evidence>
<keyword evidence="9" id="KW-1185">Reference proteome</keyword>
<keyword evidence="3" id="KW-0479">Metal-binding</keyword>